<feature type="transmembrane region" description="Helical" evidence="8">
    <location>
        <begin position="18"/>
        <end position="41"/>
    </location>
</feature>
<feature type="transmembrane region" description="Helical" evidence="8">
    <location>
        <begin position="273"/>
        <end position="298"/>
    </location>
</feature>
<keyword evidence="11" id="KW-1185">Reference proteome</keyword>
<feature type="region of interest" description="Disordered" evidence="7">
    <location>
        <begin position="509"/>
        <end position="529"/>
    </location>
</feature>
<protein>
    <submittedName>
        <fullName evidence="10">MFS transporter</fullName>
    </submittedName>
</protein>
<feature type="transmembrane region" description="Helical" evidence="8">
    <location>
        <begin position="56"/>
        <end position="74"/>
    </location>
</feature>
<keyword evidence="2" id="KW-0813">Transport</keyword>
<keyword evidence="3" id="KW-1003">Cell membrane</keyword>
<evidence type="ECO:0000256" key="2">
    <source>
        <dbReference type="ARBA" id="ARBA00022448"/>
    </source>
</evidence>
<keyword evidence="4 8" id="KW-0812">Transmembrane</keyword>
<evidence type="ECO:0000259" key="9">
    <source>
        <dbReference type="PROSITE" id="PS50850"/>
    </source>
</evidence>
<evidence type="ECO:0000256" key="5">
    <source>
        <dbReference type="ARBA" id="ARBA00022989"/>
    </source>
</evidence>
<dbReference type="PROSITE" id="PS50850">
    <property type="entry name" value="MFS"/>
    <property type="match status" value="1"/>
</dbReference>
<dbReference type="InterPro" id="IPR036259">
    <property type="entry name" value="MFS_trans_sf"/>
</dbReference>
<accession>A0ABP8BWT9</accession>
<comment type="caution">
    <text evidence="10">The sequence shown here is derived from an EMBL/GenBank/DDBJ whole genome shotgun (WGS) entry which is preliminary data.</text>
</comment>
<dbReference type="PANTHER" id="PTHR42718">
    <property type="entry name" value="MAJOR FACILITATOR SUPERFAMILY MULTIDRUG TRANSPORTER MFSC"/>
    <property type="match status" value="1"/>
</dbReference>
<feature type="transmembrane region" description="Helical" evidence="8">
    <location>
        <begin position="338"/>
        <end position="357"/>
    </location>
</feature>
<dbReference type="Pfam" id="PF07690">
    <property type="entry name" value="MFS_1"/>
    <property type="match status" value="1"/>
</dbReference>
<feature type="transmembrane region" description="Helical" evidence="8">
    <location>
        <begin position="484"/>
        <end position="503"/>
    </location>
</feature>
<keyword evidence="6 8" id="KW-0472">Membrane</keyword>
<dbReference type="InterPro" id="IPR020846">
    <property type="entry name" value="MFS_dom"/>
</dbReference>
<organism evidence="10 11">
    <name type="scientific">Actinomadura meridiana</name>
    <dbReference type="NCBI Taxonomy" id="559626"/>
    <lineage>
        <taxon>Bacteria</taxon>
        <taxon>Bacillati</taxon>
        <taxon>Actinomycetota</taxon>
        <taxon>Actinomycetes</taxon>
        <taxon>Streptosporangiales</taxon>
        <taxon>Thermomonosporaceae</taxon>
        <taxon>Actinomadura</taxon>
    </lineage>
</organism>
<evidence type="ECO:0000256" key="4">
    <source>
        <dbReference type="ARBA" id="ARBA00022692"/>
    </source>
</evidence>
<proteinExistence type="predicted"/>
<keyword evidence="5 8" id="KW-1133">Transmembrane helix</keyword>
<feature type="transmembrane region" description="Helical" evidence="8">
    <location>
        <begin position="410"/>
        <end position="427"/>
    </location>
</feature>
<dbReference type="Gene3D" id="1.20.1250.20">
    <property type="entry name" value="MFS general substrate transporter like domains"/>
    <property type="match status" value="1"/>
</dbReference>
<feature type="domain" description="Major facilitator superfamily (MFS) profile" evidence="9">
    <location>
        <begin position="20"/>
        <end position="507"/>
    </location>
</feature>
<evidence type="ECO:0000256" key="6">
    <source>
        <dbReference type="ARBA" id="ARBA00023136"/>
    </source>
</evidence>
<feature type="transmembrane region" description="Helical" evidence="8">
    <location>
        <begin position="86"/>
        <end position="105"/>
    </location>
</feature>
<evidence type="ECO:0000256" key="1">
    <source>
        <dbReference type="ARBA" id="ARBA00004651"/>
    </source>
</evidence>
<comment type="subcellular location">
    <subcellularLocation>
        <location evidence="1">Cell membrane</location>
        <topology evidence="1">Multi-pass membrane protein</topology>
    </subcellularLocation>
</comment>
<feature type="transmembrane region" description="Helical" evidence="8">
    <location>
        <begin position="363"/>
        <end position="389"/>
    </location>
</feature>
<dbReference type="InterPro" id="IPR001958">
    <property type="entry name" value="Tet-R_TetA/multi-R_MdtG-like"/>
</dbReference>
<dbReference type="CDD" id="cd17321">
    <property type="entry name" value="MFS_MMR_MDR_like"/>
    <property type="match status" value="1"/>
</dbReference>
<feature type="transmembrane region" description="Helical" evidence="8">
    <location>
        <begin position="144"/>
        <end position="164"/>
    </location>
</feature>
<reference evidence="11" key="1">
    <citation type="journal article" date="2019" name="Int. J. Syst. Evol. Microbiol.">
        <title>The Global Catalogue of Microorganisms (GCM) 10K type strain sequencing project: providing services to taxonomists for standard genome sequencing and annotation.</title>
        <authorList>
            <consortium name="The Broad Institute Genomics Platform"/>
            <consortium name="The Broad Institute Genome Sequencing Center for Infectious Disease"/>
            <person name="Wu L."/>
            <person name="Ma J."/>
        </authorList>
    </citation>
    <scope>NUCLEOTIDE SEQUENCE [LARGE SCALE GENOMIC DNA]</scope>
    <source>
        <strain evidence="11">JCM 17440</strain>
    </source>
</reference>
<evidence type="ECO:0000313" key="10">
    <source>
        <dbReference type="EMBL" id="GAA4227688.1"/>
    </source>
</evidence>
<dbReference type="InterPro" id="IPR011701">
    <property type="entry name" value="MFS"/>
</dbReference>
<dbReference type="PRINTS" id="PR01035">
    <property type="entry name" value="TCRTETA"/>
</dbReference>
<evidence type="ECO:0000313" key="11">
    <source>
        <dbReference type="Proteomes" id="UP001501710"/>
    </source>
</evidence>
<dbReference type="SUPFAM" id="SSF103473">
    <property type="entry name" value="MFS general substrate transporter"/>
    <property type="match status" value="1"/>
</dbReference>
<feature type="transmembrane region" description="Helical" evidence="8">
    <location>
        <begin position="170"/>
        <end position="195"/>
    </location>
</feature>
<sequence length="529" mass="54235">MGTDVGSVAAPQATRREWLGLAVLALPTMLIAMDLTVLHLALPTLTADLRPGNTELLWIVDVYGFLIAGFLIPVGAIGDRIGRRRLLLIGAVAFAVASALSAFAVDPTMLIASRALLGIAGSTLMPSTLSLIRIMFQDPRQQGAAIGAWTGFFALGMVIGPLVGGTFLEWFWWGSVFLIGVPVMILLIILGPILLPEYRDRSVARPDAVSTILSVLGMLTLIFGLKRVAADGLTLESSAGIVIGLALGALFVSRQRKLRQPLVDLALFRNGMFVTALGMLLLATSLNAGAQFLVLQYLQLVRGLSPIQAGLWSLPITVGVTIGAMAGPALAQRMKLSTLLCGGMVVSGLGMVVLARVDGPSDLYLAVGGTAVIGLGIGPMISLGTGLIVQAAPPERAGAAAAMASTGSELGSALGIAAIGSVAFAVYRGDLSDRLPPGLPAPVGEAAKDTLAAAVDVARTLSAADETRLLAVARDAFVNGLQTIAIAGAVLAALLAVAAATLMRNAQMPGAPAGPETDGAPKPLEKADD</sequence>
<feature type="transmembrane region" description="Helical" evidence="8">
    <location>
        <begin position="111"/>
        <end position="132"/>
    </location>
</feature>
<feature type="transmembrane region" description="Helical" evidence="8">
    <location>
        <begin position="207"/>
        <end position="226"/>
    </location>
</feature>
<feature type="transmembrane region" description="Helical" evidence="8">
    <location>
        <begin position="310"/>
        <end position="331"/>
    </location>
</feature>
<evidence type="ECO:0000256" key="3">
    <source>
        <dbReference type="ARBA" id="ARBA00022475"/>
    </source>
</evidence>
<gene>
    <name evidence="10" type="ORF">GCM10022254_15990</name>
</gene>
<name>A0ABP8BWT9_9ACTN</name>
<evidence type="ECO:0000256" key="7">
    <source>
        <dbReference type="SAM" id="MobiDB-lite"/>
    </source>
</evidence>
<feature type="transmembrane region" description="Helical" evidence="8">
    <location>
        <begin position="232"/>
        <end position="252"/>
    </location>
</feature>
<dbReference type="EMBL" id="BAABAS010000004">
    <property type="protein sequence ID" value="GAA4227688.1"/>
    <property type="molecule type" value="Genomic_DNA"/>
</dbReference>
<dbReference type="PANTHER" id="PTHR42718:SF47">
    <property type="entry name" value="METHYL VIOLOGEN RESISTANCE PROTEIN SMVA"/>
    <property type="match status" value="1"/>
</dbReference>
<dbReference type="Gene3D" id="1.20.1720.10">
    <property type="entry name" value="Multidrug resistance protein D"/>
    <property type="match status" value="1"/>
</dbReference>
<evidence type="ECO:0000256" key="8">
    <source>
        <dbReference type="SAM" id="Phobius"/>
    </source>
</evidence>
<dbReference type="Proteomes" id="UP001501710">
    <property type="component" value="Unassembled WGS sequence"/>
</dbReference>